<evidence type="ECO:0008006" key="3">
    <source>
        <dbReference type="Google" id="ProtNLM"/>
    </source>
</evidence>
<name>A0ABP6YYE3_9ACTN</name>
<proteinExistence type="predicted"/>
<dbReference type="RefSeq" id="WP_345572142.1">
    <property type="nucleotide sequence ID" value="NZ_BAABDQ010000028.1"/>
</dbReference>
<dbReference type="Proteomes" id="UP001500630">
    <property type="component" value="Unassembled WGS sequence"/>
</dbReference>
<dbReference type="Gene3D" id="2.40.128.20">
    <property type="match status" value="1"/>
</dbReference>
<dbReference type="InterPro" id="IPR012674">
    <property type="entry name" value="Calycin"/>
</dbReference>
<evidence type="ECO:0000313" key="1">
    <source>
        <dbReference type="EMBL" id="GAA3593667.1"/>
    </source>
</evidence>
<reference evidence="2" key="1">
    <citation type="journal article" date="2019" name="Int. J. Syst. Evol. Microbiol.">
        <title>The Global Catalogue of Microorganisms (GCM) 10K type strain sequencing project: providing services to taxonomists for standard genome sequencing and annotation.</title>
        <authorList>
            <consortium name="The Broad Institute Genomics Platform"/>
            <consortium name="The Broad Institute Genome Sequencing Center for Infectious Disease"/>
            <person name="Wu L."/>
            <person name="Ma J."/>
        </authorList>
    </citation>
    <scope>NUCLEOTIDE SEQUENCE [LARGE SCALE GENOMIC DNA]</scope>
    <source>
        <strain evidence="2">JCM 17326</strain>
    </source>
</reference>
<accession>A0ABP6YYE3</accession>
<dbReference type="EMBL" id="BAABDQ010000028">
    <property type="protein sequence ID" value="GAA3593667.1"/>
    <property type="molecule type" value="Genomic_DNA"/>
</dbReference>
<comment type="caution">
    <text evidence="1">The sequence shown here is derived from an EMBL/GenBank/DDBJ whole genome shotgun (WGS) entry which is preliminary data.</text>
</comment>
<keyword evidence="2" id="KW-1185">Reference proteome</keyword>
<evidence type="ECO:0000313" key="2">
    <source>
        <dbReference type="Proteomes" id="UP001500630"/>
    </source>
</evidence>
<sequence length="147" mass="17146">MGLRADMPLLARHEGEWEGEYLHLDRDGTLLDRHRVSMTCAIAGDAVYHQTNRYTWDDGRTEVHEFPGEYLGGGRCGFDTERIQGEFWELDDSTIYLSWRYKDEGADLRLFEMIVLSQDGTSRSRVWQWVKGGECVRRTLIDERRVG</sequence>
<dbReference type="SUPFAM" id="SSF50814">
    <property type="entry name" value="Lipocalins"/>
    <property type="match status" value="1"/>
</dbReference>
<protein>
    <recommendedName>
        <fullName evidence="3">DUF3598 domain-containing protein</fullName>
    </recommendedName>
</protein>
<organism evidence="1 2">
    <name type="scientific">Nonomuraea rosea</name>
    <dbReference type="NCBI Taxonomy" id="638574"/>
    <lineage>
        <taxon>Bacteria</taxon>
        <taxon>Bacillati</taxon>
        <taxon>Actinomycetota</taxon>
        <taxon>Actinomycetes</taxon>
        <taxon>Streptosporangiales</taxon>
        <taxon>Streptosporangiaceae</taxon>
        <taxon>Nonomuraea</taxon>
    </lineage>
</organism>
<gene>
    <name evidence="1" type="ORF">GCM10022419_090860</name>
</gene>